<feature type="region of interest" description="Disordered" evidence="1">
    <location>
        <begin position="361"/>
        <end position="384"/>
    </location>
</feature>
<sequence>MAEIVGSAVASEAVSRVSSFLSGDKTSHESVEDKAERLEMAVLKIRSVVAVSEDLHISHLPLLHWKAKLKRIAEEGNNSISQYLIQAAKRFVPFCRKEDDKLSDNTLRRFERLADGADSFFRLVESGGHPKKSVFLPSLTRSLLAGDSVEFSIQRRSGNDHFMLWPWLDPDVKNGLMACMYVSREDEVMWQKSFKLCVFHQRGLLTETIGGNGDRSGLSERSIWCCQRIQSYHRNDCEPSMVDRHRDTAMLLPHSVLRLTTFCYCSPSIDRKDGLPIELECHVSPYLLPEKHSSQLERLEQGVFRKLLPEVRDGFYDDGRQAVDYKRQIWFPQSSMYCSVAPAISQPMTMSQVYLMECSGTPSRRRTSRTKSQSISKLQKIAKT</sequence>
<dbReference type="EMBL" id="CM016554">
    <property type="protein sequence ID" value="TKW27778.1"/>
    <property type="molecule type" value="Genomic_DNA"/>
</dbReference>
<dbReference type="PANTHER" id="PTHR33377">
    <property type="entry name" value="OS10G0134700 PROTEIN-RELATED"/>
    <property type="match status" value="1"/>
</dbReference>
<dbReference type="OMA" id="SESSEWC"/>
<evidence type="ECO:0000313" key="2">
    <source>
        <dbReference type="EMBL" id="TKW27778.1"/>
    </source>
</evidence>
<evidence type="ECO:0000313" key="3">
    <source>
        <dbReference type="Proteomes" id="UP000298652"/>
    </source>
</evidence>
<protein>
    <recommendedName>
        <fullName evidence="4">Rx N-terminal domain-containing protein</fullName>
    </recommendedName>
</protein>
<dbReference type="PANTHER" id="PTHR33377:SF52">
    <property type="entry name" value="RX N-TERMINAL DOMAIN-CONTAINING PROTEIN"/>
    <property type="match status" value="1"/>
</dbReference>
<evidence type="ECO:0008006" key="4">
    <source>
        <dbReference type="Google" id="ProtNLM"/>
    </source>
</evidence>
<accession>A0A4U6VEI4</accession>
<dbReference type="SMART" id="SM01157">
    <property type="entry name" value="DUF1719"/>
    <property type="match status" value="1"/>
</dbReference>
<name>A0A4U6VEI4_SETVI</name>
<organism evidence="2 3">
    <name type="scientific">Setaria viridis</name>
    <name type="common">Green bristlegrass</name>
    <name type="synonym">Setaria italica subsp. viridis</name>
    <dbReference type="NCBI Taxonomy" id="4556"/>
    <lineage>
        <taxon>Eukaryota</taxon>
        <taxon>Viridiplantae</taxon>
        <taxon>Streptophyta</taxon>
        <taxon>Embryophyta</taxon>
        <taxon>Tracheophyta</taxon>
        <taxon>Spermatophyta</taxon>
        <taxon>Magnoliopsida</taxon>
        <taxon>Liliopsida</taxon>
        <taxon>Poales</taxon>
        <taxon>Poaceae</taxon>
        <taxon>PACMAD clade</taxon>
        <taxon>Panicoideae</taxon>
        <taxon>Panicodae</taxon>
        <taxon>Paniceae</taxon>
        <taxon>Cenchrinae</taxon>
        <taxon>Setaria</taxon>
    </lineage>
</organism>
<dbReference type="AlphaFoldDB" id="A0A4U6VEI4"/>
<proteinExistence type="predicted"/>
<dbReference type="InterPro" id="IPR013181">
    <property type="entry name" value="DUF1719"/>
</dbReference>
<keyword evidence="3" id="KW-1185">Reference proteome</keyword>
<dbReference type="Gramene" id="TKW27778">
    <property type="protein sequence ID" value="TKW27778"/>
    <property type="gene ID" value="SEVIR_3G279700v2"/>
</dbReference>
<reference evidence="2" key="1">
    <citation type="submission" date="2019-03" db="EMBL/GenBank/DDBJ databases">
        <title>WGS assembly of Setaria viridis.</title>
        <authorList>
            <person name="Huang P."/>
            <person name="Jenkins J."/>
            <person name="Grimwood J."/>
            <person name="Barry K."/>
            <person name="Healey A."/>
            <person name="Mamidi S."/>
            <person name="Sreedasyam A."/>
            <person name="Shu S."/>
            <person name="Feldman M."/>
            <person name="Wu J."/>
            <person name="Yu Y."/>
            <person name="Chen C."/>
            <person name="Johnson J."/>
            <person name="Rokhsar D."/>
            <person name="Baxter I."/>
            <person name="Schmutz J."/>
            <person name="Brutnell T."/>
            <person name="Kellogg E."/>
        </authorList>
    </citation>
    <scope>NUCLEOTIDE SEQUENCE [LARGE SCALE GENOMIC DNA]</scope>
</reference>
<dbReference type="Proteomes" id="UP000298652">
    <property type="component" value="Chromosome 3"/>
</dbReference>
<gene>
    <name evidence="2" type="ORF">SEVIR_3G279700v2</name>
</gene>
<evidence type="ECO:0000256" key="1">
    <source>
        <dbReference type="SAM" id="MobiDB-lite"/>
    </source>
</evidence>
<dbReference type="Pfam" id="PF08224">
    <property type="entry name" value="DUF1719"/>
    <property type="match status" value="1"/>
</dbReference>